<keyword evidence="6" id="KW-0808">Transferase</keyword>
<feature type="transmembrane region" description="Helical" evidence="5">
    <location>
        <begin position="224"/>
        <end position="249"/>
    </location>
</feature>
<dbReference type="AlphaFoldDB" id="A0A5B9QHD8"/>
<comment type="subcellular location">
    <subcellularLocation>
        <location evidence="1">Membrane</location>
        <topology evidence="1">Multi-pass membrane protein</topology>
    </subcellularLocation>
</comment>
<feature type="transmembrane region" description="Helical" evidence="5">
    <location>
        <begin position="105"/>
        <end position="133"/>
    </location>
</feature>
<name>A0A5B9QHD8_9BACT</name>
<keyword evidence="7" id="KW-1185">Reference proteome</keyword>
<organism evidence="6 7">
    <name type="scientific">Roseimaritima ulvae</name>
    <dbReference type="NCBI Taxonomy" id="980254"/>
    <lineage>
        <taxon>Bacteria</taxon>
        <taxon>Pseudomonadati</taxon>
        <taxon>Planctomycetota</taxon>
        <taxon>Planctomycetia</taxon>
        <taxon>Pirellulales</taxon>
        <taxon>Pirellulaceae</taxon>
        <taxon>Roseimaritima</taxon>
    </lineage>
</organism>
<dbReference type="GO" id="GO:0016765">
    <property type="term" value="F:transferase activity, transferring alkyl or aryl (other than methyl) groups"/>
    <property type="evidence" value="ECO:0007669"/>
    <property type="project" value="InterPro"/>
</dbReference>
<dbReference type="KEGG" id="rul:UC8_01990"/>
<proteinExistence type="predicted"/>
<keyword evidence="3 5" id="KW-1133">Transmembrane helix</keyword>
<accession>A0A5B9QHD8</accession>
<evidence type="ECO:0000313" key="7">
    <source>
        <dbReference type="Proteomes" id="UP000325286"/>
    </source>
</evidence>
<dbReference type="Proteomes" id="UP000325286">
    <property type="component" value="Chromosome"/>
</dbReference>
<dbReference type="Pfam" id="PF01040">
    <property type="entry name" value="UbiA"/>
    <property type="match status" value="1"/>
</dbReference>
<reference evidence="6 7" key="1">
    <citation type="submission" date="2019-08" db="EMBL/GenBank/DDBJ databases">
        <title>Deep-cultivation of Planctomycetes and their phenomic and genomic characterization uncovers novel biology.</title>
        <authorList>
            <person name="Wiegand S."/>
            <person name="Jogler M."/>
            <person name="Boedeker C."/>
            <person name="Pinto D."/>
            <person name="Vollmers J."/>
            <person name="Rivas-Marin E."/>
            <person name="Kohn T."/>
            <person name="Peeters S.H."/>
            <person name="Heuer A."/>
            <person name="Rast P."/>
            <person name="Oberbeckmann S."/>
            <person name="Bunk B."/>
            <person name="Jeske O."/>
            <person name="Meyerdierks A."/>
            <person name="Storesund J.E."/>
            <person name="Kallscheuer N."/>
            <person name="Luecker S."/>
            <person name="Lage O.M."/>
            <person name="Pohl T."/>
            <person name="Merkel B.J."/>
            <person name="Hornburger P."/>
            <person name="Mueller R.-W."/>
            <person name="Bruemmer F."/>
            <person name="Labrenz M."/>
            <person name="Spormann A.M."/>
            <person name="Op den Camp H."/>
            <person name="Overmann J."/>
            <person name="Amann R."/>
            <person name="Jetten M.S.M."/>
            <person name="Mascher T."/>
            <person name="Medema M.H."/>
            <person name="Devos D.P."/>
            <person name="Kaster A.-K."/>
            <person name="Ovreas L."/>
            <person name="Rohde M."/>
            <person name="Galperin M.Y."/>
            <person name="Jogler C."/>
        </authorList>
    </citation>
    <scope>NUCLEOTIDE SEQUENCE [LARGE SCALE GENOMIC DNA]</scope>
    <source>
        <strain evidence="6 7">UC8</strain>
    </source>
</reference>
<dbReference type="InterPro" id="IPR000537">
    <property type="entry name" value="UbiA_prenyltransferase"/>
</dbReference>
<sequence length="318" mass="36553">MNRVEEHAALPSRLLAYLRERFPLLGNCLLILSFYSSNQFLAHALCHPGEPMRYDYSTLCGCLTLLCFFLHIRIFDDHKDYLDDCRHFPDRVLQRNVVTLNELKWLAAAAIAVEFALAAIAGPAAVLSLLIAFCFSLLMLKEFFLGEWLKRRFLLYASVHMLIMPLLAMTIWSFATKRFLWQIPVWYLLYSGVNYFLAFNWEISRKIRVPEDEREGLDSYTRIFGTYGAAYLVLVVRMIDTVLVSLVAYHLGLSLWFYGLIVALFMVCLVGVIQYRFQTSTTTAHRLSIYAGVYIVAFDIALAIELVRTFGIQFSGTL</sequence>
<feature type="transmembrane region" description="Helical" evidence="5">
    <location>
        <begin position="181"/>
        <end position="203"/>
    </location>
</feature>
<keyword evidence="2 5" id="KW-0812">Transmembrane</keyword>
<evidence type="ECO:0000256" key="4">
    <source>
        <dbReference type="ARBA" id="ARBA00023136"/>
    </source>
</evidence>
<evidence type="ECO:0000256" key="3">
    <source>
        <dbReference type="ARBA" id="ARBA00022989"/>
    </source>
</evidence>
<protein>
    <submittedName>
        <fullName evidence="6">Prenyltransferase</fullName>
    </submittedName>
</protein>
<feature type="transmembrane region" description="Helical" evidence="5">
    <location>
        <begin position="255"/>
        <end position="275"/>
    </location>
</feature>
<feature type="transmembrane region" description="Helical" evidence="5">
    <location>
        <begin position="153"/>
        <end position="175"/>
    </location>
</feature>
<dbReference type="RefSeq" id="WP_068134847.1">
    <property type="nucleotide sequence ID" value="NZ_CP042914.1"/>
</dbReference>
<dbReference type="OrthoDB" id="6456825at2"/>
<dbReference type="EMBL" id="CP042914">
    <property type="protein sequence ID" value="QEG38244.1"/>
    <property type="molecule type" value="Genomic_DNA"/>
</dbReference>
<feature type="transmembrane region" description="Helical" evidence="5">
    <location>
        <begin position="287"/>
        <end position="307"/>
    </location>
</feature>
<dbReference type="GO" id="GO:0016020">
    <property type="term" value="C:membrane"/>
    <property type="evidence" value="ECO:0007669"/>
    <property type="project" value="UniProtKB-SubCell"/>
</dbReference>
<evidence type="ECO:0000256" key="5">
    <source>
        <dbReference type="SAM" id="Phobius"/>
    </source>
</evidence>
<gene>
    <name evidence="6" type="ORF">UC8_01990</name>
</gene>
<feature type="transmembrane region" description="Helical" evidence="5">
    <location>
        <begin position="54"/>
        <end position="74"/>
    </location>
</feature>
<evidence type="ECO:0000256" key="1">
    <source>
        <dbReference type="ARBA" id="ARBA00004141"/>
    </source>
</evidence>
<evidence type="ECO:0000313" key="6">
    <source>
        <dbReference type="EMBL" id="QEG38244.1"/>
    </source>
</evidence>
<evidence type="ECO:0000256" key="2">
    <source>
        <dbReference type="ARBA" id="ARBA00022692"/>
    </source>
</evidence>
<keyword evidence="4 5" id="KW-0472">Membrane</keyword>